<feature type="compositionally biased region" description="Low complexity" evidence="1">
    <location>
        <begin position="1"/>
        <end position="14"/>
    </location>
</feature>
<dbReference type="EMBL" id="CP144091">
    <property type="protein sequence ID" value="WWD09746.1"/>
    <property type="molecule type" value="Genomic_DNA"/>
</dbReference>
<proteinExistence type="predicted"/>
<feature type="compositionally biased region" description="Basic and acidic residues" evidence="1">
    <location>
        <begin position="93"/>
        <end position="117"/>
    </location>
</feature>
<dbReference type="Proteomes" id="UP001358614">
    <property type="component" value="Chromosome 3"/>
</dbReference>
<evidence type="ECO:0000256" key="1">
    <source>
        <dbReference type="SAM" id="MobiDB-lite"/>
    </source>
</evidence>
<keyword evidence="3" id="KW-1185">Reference proteome</keyword>
<accession>A0AAX4KTJ3</accession>
<feature type="region of interest" description="Disordered" evidence="1">
    <location>
        <begin position="1"/>
        <end position="117"/>
    </location>
</feature>
<feature type="compositionally biased region" description="Basic residues" evidence="1">
    <location>
        <begin position="258"/>
        <end position="268"/>
    </location>
</feature>
<reference evidence="2 3" key="1">
    <citation type="submission" date="2024-01" db="EMBL/GenBank/DDBJ databases">
        <title>Comparative genomics of Cryptococcus and Kwoniella reveals pathogenesis evolution and contrasting modes of karyotype evolution via chromosome fusion or intercentromeric recombination.</title>
        <authorList>
            <person name="Coelho M.A."/>
            <person name="David-Palma M."/>
            <person name="Shea T."/>
            <person name="Bowers K."/>
            <person name="McGinley-Smith S."/>
            <person name="Mohammad A.W."/>
            <person name="Gnirke A."/>
            <person name="Yurkov A.M."/>
            <person name="Nowrousian M."/>
            <person name="Sun S."/>
            <person name="Cuomo C.A."/>
            <person name="Heitman J."/>
        </authorList>
    </citation>
    <scope>NUCLEOTIDE SEQUENCE [LARGE SCALE GENOMIC DNA]</scope>
    <source>
        <strain evidence="2 3">PYCC6329</strain>
    </source>
</reference>
<organism evidence="2 3">
    <name type="scientific">Kwoniella europaea PYCC6329</name>
    <dbReference type="NCBI Taxonomy" id="1423913"/>
    <lineage>
        <taxon>Eukaryota</taxon>
        <taxon>Fungi</taxon>
        <taxon>Dikarya</taxon>
        <taxon>Basidiomycota</taxon>
        <taxon>Agaricomycotina</taxon>
        <taxon>Tremellomycetes</taxon>
        <taxon>Tremellales</taxon>
        <taxon>Cryptococcaceae</taxon>
        <taxon>Kwoniella</taxon>
    </lineage>
</organism>
<feature type="region of interest" description="Disordered" evidence="1">
    <location>
        <begin position="244"/>
        <end position="278"/>
    </location>
</feature>
<evidence type="ECO:0008006" key="4">
    <source>
        <dbReference type="Google" id="ProtNLM"/>
    </source>
</evidence>
<evidence type="ECO:0000313" key="3">
    <source>
        <dbReference type="Proteomes" id="UP001358614"/>
    </source>
</evidence>
<protein>
    <recommendedName>
        <fullName evidence="4">INO80 complex subunit B-like conserved region domain-containing protein</fullName>
    </recommendedName>
</protein>
<dbReference type="GeneID" id="91106675"/>
<evidence type="ECO:0000313" key="2">
    <source>
        <dbReference type="EMBL" id="WWD09746.1"/>
    </source>
</evidence>
<name>A0AAX4KTJ3_9TREE</name>
<gene>
    <name evidence="2" type="ORF">V865_007874</name>
</gene>
<dbReference type="KEGG" id="ker:91106675"/>
<dbReference type="RefSeq" id="XP_066087713.1">
    <property type="nucleotide sequence ID" value="XM_066231616.1"/>
</dbReference>
<dbReference type="AlphaFoldDB" id="A0AAX4KTJ3"/>
<sequence>MSSPSSHTPSSALSEDAEEQSDRPITPIPEDVETYQQLMSSLFPPSSLPPPPAQPASIPHDEDDDKDVVENGVTRPMTKAEKQNAKKKRRKERERLAKAEAEAESEVQAKLDGRNEKKDEGAVVVKFKLFSACPLQDVSIIPSEEDYSSIINPRYLPLPAETSTKVHRIATESAIEVEHLTQPSSSRGNSSCASVPLKTFTVDDSGTGLPPIFVGTVSRHSRLSITYKDETQSKSSSIPVVNLKDTSHNIGSSTSTKKTTRRGKRKRPTVQARFWAPPPGLGGKARGYAWGYRDSMEGRREVGAWEGYVRSKDR</sequence>